<dbReference type="EMBL" id="JAAFYZ010000138">
    <property type="protein sequence ID" value="MBS2551405.1"/>
    <property type="molecule type" value="Genomic_DNA"/>
</dbReference>
<comment type="cofactor">
    <cofactor evidence="1">
        <name>Mg(2+)</name>
        <dbReference type="ChEBI" id="CHEBI:18420"/>
    </cofactor>
</comment>
<reference evidence="7 8" key="1">
    <citation type="submission" date="2020-02" db="EMBL/GenBank/DDBJ databases">
        <title>Acidophilic actinobacteria isolated from forest soil.</title>
        <authorList>
            <person name="Golinska P."/>
        </authorList>
    </citation>
    <scope>NUCLEOTIDE SEQUENCE [LARGE SCALE GENOMIC DNA]</scope>
    <source>
        <strain evidence="7 8">NL8</strain>
    </source>
</reference>
<dbReference type="InterPro" id="IPR020476">
    <property type="entry name" value="Nudix_hydrolase"/>
</dbReference>
<evidence type="ECO:0000313" key="7">
    <source>
        <dbReference type="EMBL" id="MBS2551405.1"/>
    </source>
</evidence>
<dbReference type="PROSITE" id="PS51462">
    <property type="entry name" value="NUDIX"/>
    <property type="match status" value="1"/>
</dbReference>
<dbReference type="GO" id="GO:0016787">
    <property type="term" value="F:hydrolase activity"/>
    <property type="evidence" value="ECO:0007669"/>
    <property type="project" value="UniProtKB-KW"/>
</dbReference>
<feature type="compositionally biased region" description="Low complexity" evidence="5">
    <location>
        <begin position="16"/>
        <end position="32"/>
    </location>
</feature>
<dbReference type="CDD" id="cd03424">
    <property type="entry name" value="NUDIX_ADPRase_Nudt5_UGPPase_Nudt14"/>
    <property type="match status" value="1"/>
</dbReference>
<keyword evidence="3 4" id="KW-0378">Hydrolase</keyword>
<evidence type="ECO:0000256" key="4">
    <source>
        <dbReference type="RuleBase" id="RU003476"/>
    </source>
</evidence>
<evidence type="ECO:0000256" key="2">
    <source>
        <dbReference type="ARBA" id="ARBA00005582"/>
    </source>
</evidence>
<evidence type="ECO:0000256" key="3">
    <source>
        <dbReference type="ARBA" id="ARBA00022801"/>
    </source>
</evidence>
<dbReference type="PANTHER" id="PTHR11839">
    <property type="entry name" value="UDP/ADP-SUGAR PYROPHOSPHATASE"/>
    <property type="match status" value="1"/>
</dbReference>
<comment type="caution">
    <text evidence="7">The sequence shown here is derived from an EMBL/GenBank/DDBJ whole genome shotgun (WGS) entry which is preliminary data.</text>
</comment>
<protein>
    <submittedName>
        <fullName evidence="7">NUDIX hydrolase</fullName>
    </submittedName>
</protein>
<accession>A0ABS5KZA8</accession>
<evidence type="ECO:0000259" key="6">
    <source>
        <dbReference type="PROSITE" id="PS51462"/>
    </source>
</evidence>
<dbReference type="Proteomes" id="UP000730482">
    <property type="component" value="Unassembled WGS sequence"/>
</dbReference>
<name>A0ABS5KZA8_9ACTN</name>
<keyword evidence="8" id="KW-1185">Reference proteome</keyword>
<dbReference type="PRINTS" id="PR00502">
    <property type="entry name" value="NUDIXFAMILY"/>
</dbReference>
<evidence type="ECO:0000256" key="5">
    <source>
        <dbReference type="SAM" id="MobiDB-lite"/>
    </source>
</evidence>
<dbReference type="InterPro" id="IPR000086">
    <property type="entry name" value="NUDIX_hydrolase_dom"/>
</dbReference>
<dbReference type="SUPFAM" id="SSF55811">
    <property type="entry name" value="Nudix"/>
    <property type="match status" value="1"/>
</dbReference>
<sequence length="209" mass="23275">MSEPESGPSHQTAGESTPASMPASTPTPRSRSQWTVHREWPVYENPWVDVLMADVELGDGTRFEHHIVRTREAASCVVTRTAAGGEEVLLIWRHRFAIDKWVWEIPSGLIEEGEDPADTARREVEEETGWRVGEVTPLLGFHPVGGMLRTQYRLFRAHGAEYIGEPTEENEAEKVAWVPLDEVLGLIDAGQIATSSSLVGLLRVLAERK</sequence>
<evidence type="ECO:0000313" key="8">
    <source>
        <dbReference type="Proteomes" id="UP000730482"/>
    </source>
</evidence>
<feature type="domain" description="Nudix hydrolase" evidence="6">
    <location>
        <begin position="69"/>
        <end position="200"/>
    </location>
</feature>
<comment type="similarity">
    <text evidence="2 4">Belongs to the Nudix hydrolase family.</text>
</comment>
<dbReference type="PANTHER" id="PTHR11839:SF18">
    <property type="entry name" value="NUDIX HYDROLASE DOMAIN-CONTAINING PROTEIN"/>
    <property type="match status" value="1"/>
</dbReference>
<dbReference type="RefSeq" id="WP_212015910.1">
    <property type="nucleotide sequence ID" value="NZ_JAAFYZ010000138.1"/>
</dbReference>
<dbReference type="InterPro" id="IPR015797">
    <property type="entry name" value="NUDIX_hydrolase-like_dom_sf"/>
</dbReference>
<dbReference type="PROSITE" id="PS00893">
    <property type="entry name" value="NUDIX_BOX"/>
    <property type="match status" value="1"/>
</dbReference>
<dbReference type="Gene3D" id="3.90.79.10">
    <property type="entry name" value="Nucleoside Triphosphate Pyrophosphohydrolase"/>
    <property type="match status" value="1"/>
</dbReference>
<dbReference type="InterPro" id="IPR020084">
    <property type="entry name" value="NUDIX_hydrolase_CS"/>
</dbReference>
<organism evidence="7 8">
    <name type="scientific">Catenulispora pinistramenti</name>
    <dbReference type="NCBI Taxonomy" id="2705254"/>
    <lineage>
        <taxon>Bacteria</taxon>
        <taxon>Bacillati</taxon>
        <taxon>Actinomycetota</taxon>
        <taxon>Actinomycetes</taxon>
        <taxon>Catenulisporales</taxon>
        <taxon>Catenulisporaceae</taxon>
        <taxon>Catenulispora</taxon>
    </lineage>
</organism>
<proteinExistence type="inferred from homology"/>
<gene>
    <name evidence="7" type="ORF">KGQ19_31510</name>
</gene>
<feature type="region of interest" description="Disordered" evidence="5">
    <location>
        <begin position="1"/>
        <end position="34"/>
    </location>
</feature>
<evidence type="ECO:0000256" key="1">
    <source>
        <dbReference type="ARBA" id="ARBA00001946"/>
    </source>
</evidence>
<dbReference type="Pfam" id="PF00293">
    <property type="entry name" value="NUDIX"/>
    <property type="match status" value="1"/>
</dbReference>